<sequence>MLAGRLPLIVACVLTKHTTSLTPKPKQTKLGPGSMEPVEWALYPRGAKLLDEVSATVGEAFQLRYERQEVRLGSLDLRHLLGGGGGGDGDAGGGGDVVADVLEGPAAPSSSRGDLSLLAALELAARWPHGGVRALVATRTDAARLAAHAIARRVDDRLEARLLADEARAATDRNDPPPRGTLVVAVAPSSAAPRGAVAAATRRPRHASLNPVTQLQVVAARLQDAGCCLLCLNGRLKVPSPVAPGRAMAPLLMSDFKLTYAAEADALQLRADDSGIALYRRWPNPSFRMYARDADHFAFLGTSPKRPSPDQLRAVLAEAHRR</sequence>
<name>F0Y326_AURAN</name>
<evidence type="ECO:0000313" key="1">
    <source>
        <dbReference type="EMBL" id="EGB10187.1"/>
    </source>
</evidence>
<dbReference type="AlphaFoldDB" id="F0Y326"/>
<gene>
    <name evidence="1" type="ORF">AURANDRAFT_62789</name>
</gene>
<dbReference type="RefSeq" id="XP_009035010.1">
    <property type="nucleotide sequence ID" value="XM_009036762.1"/>
</dbReference>
<dbReference type="OrthoDB" id="205774at2759"/>
<accession>F0Y326</accession>
<dbReference type="GeneID" id="20224050"/>
<organism evidence="2">
    <name type="scientific">Aureococcus anophagefferens</name>
    <name type="common">Harmful bloom alga</name>
    <dbReference type="NCBI Taxonomy" id="44056"/>
    <lineage>
        <taxon>Eukaryota</taxon>
        <taxon>Sar</taxon>
        <taxon>Stramenopiles</taxon>
        <taxon>Ochrophyta</taxon>
        <taxon>Pelagophyceae</taxon>
        <taxon>Pelagomonadales</taxon>
        <taxon>Pelagomonadaceae</taxon>
        <taxon>Aureococcus</taxon>
    </lineage>
</organism>
<dbReference type="KEGG" id="aaf:AURANDRAFT_62789"/>
<proteinExistence type="predicted"/>
<dbReference type="EMBL" id="GL833124">
    <property type="protein sequence ID" value="EGB10187.1"/>
    <property type="molecule type" value="Genomic_DNA"/>
</dbReference>
<dbReference type="InParanoid" id="F0Y326"/>
<dbReference type="Proteomes" id="UP000002729">
    <property type="component" value="Unassembled WGS sequence"/>
</dbReference>
<protein>
    <submittedName>
        <fullName evidence="1">Uncharacterized protein</fullName>
    </submittedName>
</protein>
<evidence type="ECO:0000313" key="2">
    <source>
        <dbReference type="Proteomes" id="UP000002729"/>
    </source>
</evidence>
<keyword evidence="2" id="KW-1185">Reference proteome</keyword>
<reference evidence="1 2" key="1">
    <citation type="journal article" date="2011" name="Proc. Natl. Acad. Sci. U.S.A.">
        <title>Niche of harmful alga Aureococcus anophagefferens revealed through ecogenomics.</title>
        <authorList>
            <person name="Gobler C.J."/>
            <person name="Berry D.L."/>
            <person name="Dyhrman S.T."/>
            <person name="Wilhelm S.W."/>
            <person name="Salamov A."/>
            <person name="Lobanov A.V."/>
            <person name="Zhang Y."/>
            <person name="Collier J.L."/>
            <person name="Wurch L.L."/>
            <person name="Kustka A.B."/>
            <person name="Dill B.D."/>
            <person name="Shah M."/>
            <person name="VerBerkmoes N.C."/>
            <person name="Kuo A."/>
            <person name="Terry A."/>
            <person name="Pangilinan J."/>
            <person name="Lindquist E.A."/>
            <person name="Lucas S."/>
            <person name="Paulsen I.T."/>
            <person name="Hattenrath-Lehmann T.K."/>
            <person name="Talmage S.C."/>
            <person name="Walker E.A."/>
            <person name="Koch F."/>
            <person name="Burson A.M."/>
            <person name="Marcoval M.A."/>
            <person name="Tang Y.Z."/>
            <person name="Lecleir G.R."/>
            <person name="Coyne K.J."/>
            <person name="Berg G.M."/>
            <person name="Bertrand E.M."/>
            <person name="Saito M.A."/>
            <person name="Gladyshev V.N."/>
            <person name="Grigoriev I.V."/>
        </authorList>
    </citation>
    <scope>NUCLEOTIDE SEQUENCE [LARGE SCALE GENOMIC DNA]</scope>
    <source>
        <strain evidence="2">CCMP 1984</strain>
    </source>
</reference>